<name>A0A5J5FU00_9GAMM</name>
<accession>A0A5J5FU00</accession>
<organism evidence="1 2">
    <name type="scientific">Affinibrenneria salicis</name>
    <dbReference type="NCBI Taxonomy" id="2590031"/>
    <lineage>
        <taxon>Bacteria</taxon>
        <taxon>Pseudomonadati</taxon>
        <taxon>Pseudomonadota</taxon>
        <taxon>Gammaproteobacteria</taxon>
        <taxon>Enterobacterales</taxon>
        <taxon>Pectobacteriaceae</taxon>
        <taxon>Affinibrenneria</taxon>
    </lineage>
</organism>
<evidence type="ECO:0000313" key="1">
    <source>
        <dbReference type="EMBL" id="KAA8996924.1"/>
    </source>
</evidence>
<dbReference type="Proteomes" id="UP000335415">
    <property type="component" value="Unassembled WGS sequence"/>
</dbReference>
<reference evidence="1 2" key="1">
    <citation type="submission" date="2019-09" db="EMBL/GenBank/DDBJ databases">
        <authorList>
            <person name="Li Y."/>
        </authorList>
    </citation>
    <scope>NUCLEOTIDE SEQUENCE [LARGE SCALE GENOMIC DNA]</scope>
    <source>
        <strain evidence="1 2">L3-3HA</strain>
    </source>
</reference>
<dbReference type="OrthoDB" id="2065010at2"/>
<dbReference type="InterPro" id="IPR032349">
    <property type="entry name" value="DUF4865"/>
</dbReference>
<proteinExistence type="predicted"/>
<dbReference type="Pfam" id="PF16157">
    <property type="entry name" value="DUF4865"/>
    <property type="match status" value="1"/>
</dbReference>
<comment type="caution">
    <text evidence="1">The sequence shown here is derived from an EMBL/GenBank/DDBJ whole genome shotgun (WGS) entry which is preliminary data.</text>
</comment>
<protein>
    <submittedName>
        <fullName evidence="1">DUF4865 family protein</fullName>
    </submittedName>
</protein>
<sequence>MIAMQYSFVLPADYDMSVIERRIAENGARLDGFPGLVFKTYLYARRDDPTAPSRENLYAPLYLWQDAPSMARFLASAGFAALTQAFGRPRVQSWLVARAPQAGQVKPCTLARREIAPLTPETDLSAIGAASEGDLLGWDSGDWRQLRVDFLQRRPAADADETSAQYYRIGYVATGDTPNKRR</sequence>
<dbReference type="RefSeq" id="WP_150436724.1">
    <property type="nucleotide sequence ID" value="NZ_VYKJ01000012.1"/>
</dbReference>
<dbReference type="EMBL" id="VYKJ01000012">
    <property type="protein sequence ID" value="KAA8996924.1"/>
    <property type="molecule type" value="Genomic_DNA"/>
</dbReference>
<gene>
    <name evidence="1" type="ORF">FJU30_19915</name>
</gene>
<keyword evidence="2" id="KW-1185">Reference proteome</keyword>
<dbReference type="AlphaFoldDB" id="A0A5J5FU00"/>
<evidence type="ECO:0000313" key="2">
    <source>
        <dbReference type="Proteomes" id="UP000335415"/>
    </source>
</evidence>